<organism evidence="1">
    <name type="scientific">uncultured Caudovirales phage</name>
    <dbReference type="NCBI Taxonomy" id="2100421"/>
    <lineage>
        <taxon>Viruses</taxon>
        <taxon>Duplodnaviria</taxon>
        <taxon>Heunggongvirae</taxon>
        <taxon>Uroviricota</taxon>
        <taxon>Caudoviricetes</taxon>
        <taxon>Peduoviridae</taxon>
        <taxon>Maltschvirus</taxon>
        <taxon>Maltschvirus maltsch</taxon>
    </lineage>
</organism>
<dbReference type="EMBL" id="LR796342">
    <property type="protein sequence ID" value="CAB4138270.1"/>
    <property type="molecule type" value="Genomic_DNA"/>
</dbReference>
<reference evidence="1" key="1">
    <citation type="submission" date="2020-04" db="EMBL/GenBank/DDBJ databases">
        <authorList>
            <person name="Chiriac C."/>
            <person name="Salcher M."/>
            <person name="Ghai R."/>
            <person name="Kavagutti S V."/>
        </authorList>
    </citation>
    <scope>NUCLEOTIDE SEQUENCE</scope>
</reference>
<name>A0A6J5LZT9_9CAUD</name>
<accession>A0A6J5LZT9</accession>
<evidence type="ECO:0000313" key="1">
    <source>
        <dbReference type="EMBL" id="CAB4138270.1"/>
    </source>
</evidence>
<gene>
    <name evidence="1" type="ORF">UFOVP329_32</name>
</gene>
<sequence length="148" mass="16185">MPAMLINRNDPAQAAKLKELADKIAAGNVSELGREITLAQVLCLDTPIPLEIAGRQLRVRPVTVGQYVRLKPILDRHEQESKAAIDSGQDRFLLSIRQLCDILAVLISTHTDSVTSEEIQEAMPLCNFAAIQAVVEDAINPTHAQPVQ</sequence>
<protein>
    <submittedName>
        <fullName evidence="1">Uncharacterized protein</fullName>
    </submittedName>
</protein>
<proteinExistence type="predicted"/>